<evidence type="ECO:0000256" key="1">
    <source>
        <dbReference type="ARBA" id="ARBA00007569"/>
    </source>
</evidence>
<name>B3TC55_9ZZZZ</name>
<organism evidence="3">
    <name type="scientific">uncultured marine microorganism HF4000_APKG10H11</name>
    <dbReference type="NCBI Taxonomy" id="455559"/>
    <lineage>
        <taxon>unclassified sequences</taxon>
        <taxon>environmental samples</taxon>
    </lineage>
</organism>
<reference evidence="3" key="1">
    <citation type="journal article" date="2008" name="ISME J.">
        <title>Genomic patterns of recombination, clonal divergence and environment in marine microbial populations.</title>
        <authorList>
            <person name="Konstantinidis K.T."/>
            <person name="Delong E.F."/>
        </authorList>
    </citation>
    <scope>NUCLEOTIDE SEQUENCE</scope>
</reference>
<dbReference type="SUPFAM" id="SSF143243">
    <property type="entry name" value="Nqo5-like"/>
    <property type="match status" value="1"/>
</dbReference>
<dbReference type="InterPro" id="IPR037232">
    <property type="entry name" value="NADH_quin_OxRdtase_su_C/D-like"/>
</dbReference>
<comment type="similarity">
    <text evidence="1">Belongs to the complex I 30 kDa subunit family.</text>
</comment>
<dbReference type="Gene3D" id="3.30.460.80">
    <property type="entry name" value="NADH:ubiquinone oxidoreductase, 30kDa subunit"/>
    <property type="match status" value="1"/>
</dbReference>
<protein>
    <submittedName>
        <fullName evidence="3">Putative Respiratory-chain NADH dehydrogenase, 30 Kd subunit</fullName>
    </submittedName>
</protein>
<gene>
    <name evidence="3" type="ORF">ALOHA_HF4000APKG10H11ctg1g25</name>
</gene>
<evidence type="ECO:0000313" key="3">
    <source>
        <dbReference type="EMBL" id="ABZ10164.1"/>
    </source>
</evidence>
<accession>B3TC55</accession>
<evidence type="ECO:0000259" key="2">
    <source>
        <dbReference type="Pfam" id="PF00329"/>
    </source>
</evidence>
<proteinExistence type="inferred from homology"/>
<feature type="domain" description="NADH:ubiquinone oxidoreductase 30kDa subunit" evidence="2">
    <location>
        <begin position="4"/>
        <end position="104"/>
    </location>
</feature>
<dbReference type="GO" id="GO:0008137">
    <property type="term" value="F:NADH dehydrogenase (ubiquinone) activity"/>
    <property type="evidence" value="ECO:0007669"/>
    <property type="project" value="InterPro"/>
</dbReference>
<dbReference type="AlphaFoldDB" id="B3TC55"/>
<dbReference type="EMBL" id="EU016667">
    <property type="protein sequence ID" value="ABZ10164.1"/>
    <property type="molecule type" value="Genomic_DNA"/>
</dbReference>
<dbReference type="PANTHER" id="PTHR10884:SF14">
    <property type="entry name" value="NADH DEHYDROGENASE [UBIQUINONE] IRON-SULFUR PROTEIN 3, MITOCHONDRIAL"/>
    <property type="match status" value="1"/>
</dbReference>
<dbReference type="Pfam" id="PF00329">
    <property type="entry name" value="Complex1_30kDa"/>
    <property type="match status" value="1"/>
</dbReference>
<dbReference type="InterPro" id="IPR001268">
    <property type="entry name" value="NADH_UbQ_OxRdtase_30kDa_su"/>
</dbReference>
<sequence>MVELKYKTVTSLIVTDFLEDNYFLLLYVFSTEEGKQKFIEVKIPRDKPKIQSIYKICDSVFWHEQEMSELFGVKFIGHPRDGKHLLLRDDWPSGYPHRKDYVVEHAF</sequence>
<dbReference type="PANTHER" id="PTHR10884">
    <property type="entry name" value="NADH DEHYDROGENASE UBIQUINONE IRON-SULFUR PROTEIN 3"/>
    <property type="match status" value="1"/>
</dbReference>